<dbReference type="InterPro" id="IPR009057">
    <property type="entry name" value="Homeodomain-like_sf"/>
</dbReference>
<evidence type="ECO:0000313" key="5">
    <source>
        <dbReference type="Proteomes" id="UP001243009"/>
    </source>
</evidence>
<dbReference type="EMBL" id="JAUTWS010000124">
    <property type="protein sequence ID" value="MDO9713816.1"/>
    <property type="molecule type" value="Genomic_DNA"/>
</dbReference>
<dbReference type="Pfam" id="PF12833">
    <property type="entry name" value="HTH_18"/>
    <property type="match status" value="1"/>
</dbReference>
<protein>
    <submittedName>
        <fullName evidence="4">Helix-turn-helix domain-containing protein</fullName>
    </submittedName>
</protein>
<dbReference type="SMART" id="SM00342">
    <property type="entry name" value="HTH_ARAC"/>
    <property type="match status" value="1"/>
</dbReference>
<dbReference type="InterPro" id="IPR053142">
    <property type="entry name" value="PchR_regulatory_protein"/>
</dbReference>
<dbReference type="PROSITE" id="PS01124">
    <property type="entry name" value="HTH_ARAC_FAMILY_2"/>
    <property type="match status" value="1"/>
</dbReference>
<dbReference type="PANTHER" id="PTHR47893:SF1">
    <property type="entry name" value="REGULATORY PROTEIN PCHR"/>
    <property type="match status" value="1"/>
</dbReference>
<organism evidence="4 5">
    <name type="scientific">Paracraurococcus lichenis</name>
    <dbReference type="NCBI Taxonomy" id="3064888"/>
    <lineage>
        <taxon>Bacteria</taxon>
        <taxon>Pseudomonadati</taxon>
        <taxon>Pseudomonadota</taxon>
        <taxon>Alphaproteobacteria</taxon>
        <taxon>Acetobacterales</taxon>
        <taxon>Roseomonadaceae</taxon>
        <taxon>Paracraurococcus</taxon>
    </lineage>
</organism>
<accession>A0ABT9ECL6</accession>
<evidence type="ECO:0000256" key="2">
    <source>
        <dbReference type="ARBA" id="ARBA00023163"/>
    </source>
</evidence>
<keyword evidence="2" id="KW-0804">Transcription</keyword>
<name>A0ABT9ECL6_9PROT</name>
<dbReference type="Proteomes" id="UP001243009">
    <property type="component" value="Unassembled WGS sequence"/>
</dbReference>
<evidence type="ECO:0000259" key="3">
    <source>
        <dbReference type="PROSITE" id="PS01124"/>
    </source>
</evidence>
<reference evidence="4 5" key="1">
    <citation type="submission" date="2023-08" db="EMBL/GenBank/DDBJ databases">
        <title>The draft genome sequence of Paracraurococcus sp. LOR1-02.</title>
        <authorList>
            <person name="Kingkaew E."/>
            <person name="Tanasupawat S."/>
        </authorList>
    </citation>
    <scope>NUCLEOTIDE SEQUENCE [LARGE SCALE GENOMIC DNA]</scope>
    <source>
        <strain evidence="4 5">LOR1-02</strain>
    </source>
</reference>
<evidence type="ECO:0000256" key="1">
    <source>
        <dbReference type="ARBA" id="ARBA00023015"/>
    </source>
</evidence>
<dbReference type="SUPFAM" id="SSF46689">
    <property type="entry name" value="Homeodomain-like"/>
    <property type="match status" value="1"/>
</dbReference>
<feature type="domain" description="HTH araC/xylS-type" evidence="3">
    <location>
        <begin position="209"/>
        <end position="310"/>
    </location>
</feature>
<dbReference type="RefSeq" id="WP_305108665.1">
    <property type="nucleotide sequence ID" value="NZ_JAUTWS010000124.1"/>
</dbReference>
<dbReference type="PANTHER" id="PTHR47893">
    <property type="entry name" value="REGULATORY PROTEIN PCHR"/>
    <property type="match status" value="1"/>
</dbReference>
<comment type="caution">
    <text evidence="4">The sequence shown here is derived from an EMBL/GenBank/DDBJ whole genome shotgun (WGS) entry which is preliminary data.</text>
</comment>
<gene>
    <name evidence="4" type="ORF">Q7A36_36235</name>
</gene>
<proteinExistence type="predicted"/>
<keyword evidence="5" id="KW-1185">Reference proteome</keyword>
<dbReference type="InterPro" id="IPR018060">
    <property type="entry name" value="HTH_AraC"/>
</dbReference>
<keyword evidence="1" id="KW-0805">Transcription regulation</keyword>
<dbReference type="Gene3D" id="1.10.10.60">
    <property type="entry name" value="Homeodomain-like"/>
    <property type="match status" value="1"/>
</dbReference>
<sequence>MSIFSHRFTDPEDLARAVRDAGIEYMPLEPGRYDASLTVVQAGALHIQRVVDQAHIVRGAVDLSRVGLLFSIRHRASPVINGCPLSEGHMLALAPGQEIHGLCPAHLEWGSFSFSTEAADRLFDLGGMRFNLSSTEPAPLVPAAIAARLRRAATEITNLAQRLSEQGRMTMPVACLAEGLMELCIEAFSRAEKPHLCGRATRDAIRLLNAADAFLHANIGRPIYTDDLCKALAVSPRKLHQAFVAACGMSPHAYLKRRRLMMVHQALKSGGQGESLVKSFALAHGFWHLGNFAYDYRRLFGQSPSETLMQARGGSTCR</sequence>
<evidence type="ECO:0000313" key="4">
    <source>
        <dbReference type="EMBL" id="MDO9713816.1"/>
    </source>
</evidence>